<dbReference type="Proteomes" id="UP001583177">
    <property type="component" value="Unassembled WGS sequence"/>
</dbReference>
<accession>A0ABR3Y1F3</accession>
<evidence type="ECO:0000256" key="1">
    <source>
        <dbReference type="ARBA" id="ARBA00006484"/>
    </source>
</evidence>
<dbReference type="EMBL" id="JAWRVE010000005">
    <property type="protein sequence ID" value="KAL1881805.1"/>
    <property type="molecule type" value="Genomic_DNA"/>
</dbReference>
<dbReference type="PANTHER" id="PTHR43544:SF2">
    <property type="entry name" value="OXIDOREDUCTASE"/>
    <property type="match status" value="1"/>
</dbReference>
<protein>
    <recommendedName>
        <fullName evidence="4">F-box domain-containing protein</fullName>
    </recommendedName>
</protein>
<keyword evidence="3" id="KW-1185">Reference proteome</keyword>
<dbReference type="InterPro" id="IPR051468">
    <property type="entry name" value="Fungal_SecMetab_SDRs"/>
</dbReference>
<sequence length="928" mass="103867">MELEALVPQRIVRVAARLDGLPVELVEPVLKDLSLRRVLQLATTPTADSPTSRLREILEGSASWGTVFRVKDRRPQRIWKSLSQFAWMWNRQHVQQVTLFNNSDLSLSSDELFRAHGPGFGPKIVDGLERTFVLGFKQILGIRDQHDVHGLCLTKGLLDAICLFVPTDVLQAIGTITDGHIPEIHSPMNSVLLNEVKSEQLLWLAESYDRCPGWLKVPIGPQDPAPRNNVKHIGDGLRTDAHRIRAKMPLYRQARRANGMDWYRFRYSHPVLIPTDKALQIFTASRSSPYPRRLLEDARRAVEGLWYIHGHDGHASPEARCVRDKKTMQVRHVVRTNDRRADPSPAAELDWLHSLLRCVWWSDHQVRANIPRPLLEPADYRQFIESEDSKVIAKQLLADFELSKQDATNRTVFPSLTALYMPSFSALRTQQVALIMWPELVDNAVRQIYWEDAVHKLRRHLAKAPLLPEHEDGNVLACDATPDQEGIDDTTRQYVTATASKKSNKWEQVHCYVCRLRIQKRHKIFAAMCHPCGEFNLAGSSASLPHNLNLEGRTALVTGARVNLGFHAALRLLRCGASVIASTRYPRDAVARYREQPDAANWMHRLRVAGADFRTASDAFALVGQTKSILQEWGGGLDILINNAAQTLTDSVGTEEAAVAREVLLKGDAMPMLVSGGYEARVWRGAAANNALGEADSDGHAQGRVAMEVSAKPVDPEMTGLEGSALSQHVTEENGTTTGTIVKPPEPSSWVQSLSEIPYEDVITAHSINTFVPLILIRELLPMMDHRKQDDSRQAQAGYIVNVSSREGIFEVSAKHRAKNGKHVHTNMSKAGLNMITETEASNAWQKYRVCMNTVDPGYMSAAPEYEQAYGGERPLGWEDGAGRVLWPIAMGEENQEIDREMAKMGPIWGRFLKHYGAVRVDTRVGRG</sequence>
<dbReference type="Pfam" id="PF00106">
    <property type="entry name" value="adh_short"/>
    <property type="match status" value="1"/>
</dbReference>
<evidence type="ECO:0000313" key="2">
    <source>
        <dbReference type="EMBL" id="KAL1881805.1"/>
    </source>
</evidence>
<comment type="caution">
    <text evidence="2">The sequence shown here is derived from an EMBL/GenBank/DDBJ whole genome shotgun (WGS) entry which is preliminary data.</text>
</comment>
<reference evidence="2 3" key="1">
    <citation type="journal article" date="2024" name="IMA Fungus">
        <title>IMA Genome - F19 : A genome assembly and annotation guide to empower mycologists, including annotated draft genome sequences of Ceratocystis pirilliformis, Diaporthe australafricana, Fusarium ophioides, Paecilomyces lecythidis, and Sporothrix stenoceras.</title>
        <authorList>
            <person name="Aylward J."/>
            <person name="Wilson A.M."/>
            <person name="Visagie C.M."/>
            <person name="Spraker J."/>
            <person name="Barnes I."/>
            <person name="Buitendag C."/>
            <person name="Ceriani C."/>
            <person name="Del Mar Angel L."/>
            <person name="du Plessis D."/>
            <person name="Fuchs T."/>
            <person name="Gasser K."/>
            <person name="Kramer D."/>
            <person name="Li W."/>
            <person name="Munsamy K."/>
            <person name="Piso A."/>
            <person name="Price J.L."/>
            <person name="Sonnekus B."/>
            <person name="Thomas C."/>
            <person name="van der Nest A."/>
            <person name="van Dijk A."/>
            <person name="van Heerden A."/>
            <person name="van Vuuren N."/>
            <person name="Yilmaz N."/>
            <person name="Duong T.A."/>
            <person name="van der Merwe N.A."/>
            <person name="Wingfield M.J."/>
            <person name="Wingfield B.D."/>
        </authorList>
    </citation>
    <scope>NUCLEOTIDE SEQUENCE [LARGE SCALE GENOMIC DNA]</scope>
    <source>
        <strain evidence="2 3">CMW 18300</strain>
    </source>
</reference>
<comment type="similarity">
    <text evidence="1">Belongs to the short-chain dehydrogenases/reductases (SDR) family.</text>
</comment>
<dbReference type="PANTHER" id="PTHR43544">
    <property type="entry name" value="SHORT-CHAIN DEHYDROGENASE/REDUCTASE"/>
    <property type="match status" value="1"/>
</dbReference>
<dbReference type="SUPFAM" id="SSF51735">
    <property type="entry name" value="NAD(P)-binding Rossmann-fold domains"/>
    <property type="match status" value="1"/>
</dbReference>
<evidence type="ECO:0008006" key="4">
    <source>
        <dbReference type="Google" id="ProtNLM"/>
    </source>
</evidence>
<proteinExistence type="inferred from homology"/>
<gene>
    <name evidence="2" type="ORF">Daus18300_000858</name>
</gene>
<evidence type="ECO:0000313" key="3">
    <source>
        <dbReference type="Proteomes" id="UP001583177"/>
    </source>
</evidence>
<dbReference type="Gene3D" id="3.40.50.720">
    <property type="entry name" value="NAD(P)-binding Rossmann-like Domain"/>
    <property type="match status" value="2"/>
</dbReference>
<dbReference type="InterPro" id="IPR036291">
    <property type="entry name" value="NAD(P)-bd_dom_sf"/>
</dbReference>
<dbReference type="InterPro" id="IPR002347">
    <property type="entry name" value="SDR_fam"/>
</dbReference>
<organism evidence="2 3">
    <name type="scientific">Diaporthe australafricana</name>
    <dbReference type="NCBI Taxonomy" id="127596"/>
    <lineage>
        <taxon>Eukaryota</taxon>
        <taxon>Fungi</taxon>
        <taxon>Dikarya</taxon>
        <taxon>Ascomycota</taxon>
        <taxon>Pezizomycotina</taxon>
        <taxon>Sordariomycetes</taxon>
        <taxon>Sordariomycetidae</taxon>
        <taxon>Diaporthales</taxon>
        <taxon>Diaporthaceae</taxon>
        <taxon>Diaporthe</taxon>
    </lineage>
</organism>
<name>A0ABR3Y1F3_9PEZI</name>